<evidence type="ECO:0000313" key="2">
    <source>
        <dbReference type="EMBL" id="MFC0216612.1"/>
    </source>
</evidence>
<dbReference type="SUPFAM" id="SSF51004">
    <property type="entry name" value="C-terminal (heme d1) domain of cytochrome cd1-nitrite reductase"/>
    <property type="match status" value="1"/>
</dbReference>
<keyword evidence="3" id="KW-1185">Reference proteome</keyword>
<dbReference type="Gene3D" id="2.130.10.10">
    <property type="entry name" value="YVTN repeat-like/Quinoprotein amine dehydrogenase"/>
    <property type="match status" value="2"/>
</dbReference>
<keyword evidence="1" id="KW-0472">Membrane</keyword>
<dbReference type="PANTHER" id="PTHR47197">
    <property type="entry name" value="PROTEIN NIRF"/>
    <property type="match status" value="1"/>
</dbReference>
<dbReference type="EMBL" id="JBHLWN010000123">
    <property type="protein sequence ID" value="MFC0216612.1"/>
    <property type="molecule type" value="Genomic_DNA"/>
</dbReference>
<organism evidence="2 3">
    <name type="scientific">Paenibacillus chartarius</name>
    <dbReference type="NCBI Taxonomy" id="747481"/>
    <lineage>
        <taxon>Bacteria</taxon>
        <taxon>Bacillati</taxon>
        <taxon>Bacillota</taxon>
        <taxon>Bacilli</taxon>
        <taxon>Bacillales</taxon>
        <taxon>Paenibacillaceae</taxon>
        <taxon>Paenibacillus</taxon>
    </lineage>
</organism>
<sequence length="526" mass="58289">MFAGKHRSVRKLRFFMHFLTIFAMLSSSLFVGIDDNKAYADASPSLTLQKPIREWLIDESRGYIYAVSKESNSLMFIRLSDLQIDKQVTLGPAPSDLVQSGGKLYVALSGNNAIAVVDIEQGEVVSNIPTSIRPYEVAIDGNKLFYAEYDQWCSVAAYDLTTQKETLLITQIYEPDLAVDPVNHILFIGESGLSGSDLYSYSTNTLQQQSKTNYDNYGFYSPARKVIVDGDQVFYAGYRFNNKDLNSIQGKYKYSIMYVSGNYVFTGDSANSGEAAPTHSYVYDRNGFTQIAELPVASRNILMDSHNHIYSYTGSDPWNSSIPNVIQMISVAPDTSNPPVSDGQKLVLDKSVTDLVYSSDGTNLFAISSESNQLLRIRTSDMTVQETRTIGSNPNSIYIDQDKLYIGFASATQITRVDTLSGTSVSGAVYSWEVGNFVTQVVYGNQKLYYTPLNISVFGYPGIHAIDTVTGTRIKNNISTPGRMLLSVGDNTLYYGTTTGYSNSDQVYKFNLTDLSQAKVSQACWR</sequence>
<dbReference type="SUPFAM" id="SSF63825">
    <property type="entry name" value="YWTD domain"/>
    <property type="match status" value="1"/>
</dbReference>
<dbReference type="InterPro" id="IPR011048">
    <property type="entry name" value="Haem_d1_sf"/>
</dbReference>
<evidence type="ECO:0000256" key="1">
    <source>
        <dbReference type="SAM" id="Phobius"/>
    </source>
</evidence>
<dbReference type="Proteomes" id="UP001589776">
    <property type="component" value="Unassembled WGS sequence"/>
</dbReference>
<gene>
    <name evidence="2" type="ORF">ACFFK0_29885</name>
</gene>
<feature type="transmembrane region" description="Helical" evidence="1">
    <location>
        <begin position="12"/>
        <end position="33"/>
    </location>
</feature>
<dbReference type="PANTHER" id="PTHR47197:SF3">
    <property type="entry name" value="DIHYDRO-HEME D1 DEHYDROGENASE"/>
    <property type="match status" value="1"/>
</dbReference>
<keyword evidence="1" id="KW-0812">Transmembrane</keyword>
<accession>A0ABV6DVM7</accession>
<protein>
    <submittedName>
        <fullName evidence="2">YncE family protein</fullName>
    </submittedName>
</protein>
<dbReference type="RefSeq" id="WP_377474965.1">
    <property type="nucleotide sequence ID" value="NZ_JBHLWN010000123.1"/>
</dbReference>
<comment type="caution">
    <text evidence="2">The sequence shown here is derived from an EMBL/GenBank/DDBJ whole genome shotgun (WGS) entry which is preliminary data.</text>
</comment>
<reference evidence="2 3" key="1">
    <citation type="submission" date="2024-09" db="EMBL/GenBank/DDBJ databases">
        <authorList>
            <person name="Sun Q."/>
            <person name="Mori K."/>
        </authorList>
    </citation>
    <scope>NUCLEOTIDE SEQUENCE [LARGE SCALE GENOMIC DNA]</scope>
    <source>
        <strain evidence="2 3">CCM 7759</strain>
    </source>
</reference>
<evidence type="ECO:0000313" key="3">
    <source>
        <dbReference type="Proteomes" id="UP001589776"/>
    </source>
</evidence>
<dbReference type="InterPro" id="IPR051200">
    <property type="entry name" value="Host-pathogen_enzymatic-act"/>
</dbReference>
<name>A0ABV6DVM7_9BACL</name>
<keyword evidence="1" id="KW-1133">Transmembrane helix</keyword>
<dbReference type="InterPro" id="IPR015943">
    <property type="entry name" value="WD40/YVTN_repeat-like_dom_sf"/>
</dbReference>
<proteinExistence type="predicted"/>